<dbReference type="Pfam" id="PF03583">
    <property type="entry name" value="LIP"/>
    <property type="match status" value="1"/>
</dbReference>
<dbReference type="Gene3D" id="1.10.260.130">
    <property type="match status" value="1"/>
</dbReference>
<dbReference type="PANTHER" id="PTHR34853">
    <property type="match status" value="1"/>
</dbReference>
<dbReference type="InterPro" id="IPR029058">
    <property type="entry name" value="AB_hydrolase_fold"/>
</dbReference>
<dbReference type="RefSeq" id="WP_377789091.1">
    <property type="nucleotide sequence ID" value="NZ_JBHLYQ010000048.1"/>
</dbReference>
<accession>A0ABV6C279</accession>
<proteinExistence type="predicted"/>
<reference evidence="1 2" key="1">
    <citation type="submission" date="2024-09" db="EMBL/GenBank/DDBJ databases">
        <authorList>
            <person name="Sun Q."/>
            <person name="Mori K."/>
        </authorList>
    </citation>
    <scope>NUCLEOTIDE SEQUENCE [LARGE SCALE GENOMIC DNA]</scope>
    <source>
        <strain evidence="1 2">JCM 15389</strain>
    </source>
</reference>
<keyword evidence="2" id="KW-1185">Reference proteome</keyword>
<sequence>MLVGVVLAGLTWAGVAVPVGATSEQPTLPTASAFYRSPVPAQTLASLPPGTVLRQRTVDVPWLGSSSLDVRATQLLYRTTTELGAPAVTVTTVLQDPLARLAPVRIVSWQMFYDALGAECDPSYTLRGGNPGYGDAQEEEALMTPYLLAGDTLVVSDYEGEDLAWGAGQQSGYQTLDGIRAAEAALGVPERTTPVAMVGYSGGSIATDWAAELSPAYAPRLDLVGAAMGGVPVDYAHNLAYINGSPDWSGVIPAILVGVARAFGVPLAPYLSSYGAKVIAQVQDGCINSFVGNYPGLTIQSLLKPRYQNFLQVPVFASIVNELIMGTDGTPRVPILLANGNSDGTGDGVMVAADVEALAHRDCAAGLPVTFLEERGLDHTEAAVPFELAAFPTIEGWLAGLPPVNGCGAVGTGNALTPLPAGTVPPAPPVGAVRSADLTTVAERGQGQVVAEGLRRGAAATLEGTGALSLADFARDRDPVGPTDFPSTGQFFSVALASGSQASGVDLVACGPGRPSGLRWWNPSAAGGHGAWEVVSGVTTGVRPPAGLPGQGCLSVRLGPGSSPSLSALTAEGVSTG</sequence>
<evidence type="ECO:0000313" key="1">
    <source>
        <dbReference type="EMBL" id="MFC0081803.1"/>
    </source>
</evidence>
<protein>
    <submittedName>
        <fullName evidence="1">Lipase family protein</fullName>
    </submittedName>
</protein>
<dbReference type="SUPFAM" id="SSF53474">
    <property type="entry name" value="alpha/beta-Hydrolases"/>
    <property type="match status" value="1"/>
</dbReference>
<comment type="caution">
    <text evidence="1">The sequence shown here is derived from an EMBL/GenBank/DDBJ whole genome shotgun (WGS) entry which is preliminary data.</text>
</comment>
<name>A0ABV6C279_9ACTN</name>
<dbReference type="Proteomes" id="UP001589788">
    <property type="component" value="Unassembled WGS sequence"/>
</dbReference>
<dbReference type="PANTHER" id="PTHR34853:SF1">
    <property type="entry name" value="LIPASE 5"/>
    <property type="match status" value="1"/>
</dbReference>
<organism evidence="1 2">
    <name type="scientific">Aciditerrimonas ferrireducens</name>
    <dbReference type="NCBI Taxonomy" id="667306"/>
    <lineage>
        <taxon>Bacteria</taxon>
        <taxon>Bacillati</taxon>
        <taxon>Actinomycetota</taxon>
        <taxon>Acidimicrobiia</taxon>
        <taxon>Acidimicrobiales</taxon>
        <taxon>Acidimicrobiaceae</taxon>
        <taxon>Aciditerrimonas</taxon>
    </lineage>
</organism>
<dbReference type="Gene3D" id="3.40.50.1820">
    <property type="entry name" value="alpha/beta hydrolase"/>
    <property type="match status" value="1"/>
</dbReference>
<dbReference type="EMBL" id="JBHLYQ010000048">
    <property type="protein sequence ID" value="MFC0081803.1"/>
    <property type="molecule type" value="Genomic_DNA"/>
</dbReference>
<gene>
    <name evidence="1" type="ORF">ACFFRE_06545</name>
</gene>
<evidence type="ECO:0000313" key="2">
    <source>
        <dbReference type="Proteomes" id="UP001589788"/>
    </source>
</evidence>
<dbReference type="InterPro" id="IPR005152">
    <property type="entry name" value="Lipase_secreted"/>
</dbReference>
<feature type="non-terminal residue" evidence="1">
    <location>
        <position position="577"/>
    </location>
</feature>